<dbReference type="PANTHER" id="PTHR10602">
    <property type="entry name" value="EUKARYOTIC TRANSLATION INITIATION FACTOR 2 SUBUNIT 1"/>
    <property type="match status" value="1"/>
</dbReference>
<keyword evidence="2" id="KW-0396">Initiation factor</keyword>
<dbReference type="SMART" id="SM00316">
    <property type="entry name" value="S1"/>
    <property type="match status" value="1"/>
</dbReference>
<dbReference type="PROSITE" id="PS50126">
    <property type="entry name" value="S1"/>
    <property type="match status" value="1"/>
</dbReference>
<dbReference type="AlphaFoldDB" id="A0A7S3AJY7"/>
<dbReference type="Gene3D" id="1.10.150.190">
    <property type="entry name" value="Translation initiation factor 2, subunit 1, domain 2"/>
    <property type="match status" value="1"/>
</dbReference>
<dbReference type="Pfam" id="PF07541">
    <property type="entry name" value="EIF_2_alpha"/>
    <property type="match status" value="1"/>
</dbReference>
<reference evidence="5" key="1">
    <citation type="submission" date="2021-01" db="EMBL/GenBank/DDBJ databases">
        <authorList>
            <person name="Corre E."/>
            <person name="Pelletier E."/>
            <person name="Niang G."/>
            <person name="Scheremetjew M."/>
            <person name="Finn R."/>
            <person name="Kale V."/>
            <person name="Holt S."/>
            <person name="Cochrane G."/>
            <person name="Meng A."/>
            <person name="Brown T."/>
            <person name="Cohen L."/>
        </authorList>
    </citation>
    <scope>NUCLEOTIDE SEQUENCE</scope>
    <source>
        <strain evidence="5">CCMP281</strain>
    </source>
</reference>
<protein>
    <recommendedName>
        <fullName evidence="4">S1 motif domain-containing protein</fullName>
    </recommendedName>
</protein>
<gene>
    <name evidence="5" type="ORF">HERI1096_LOCUS7831</name>
</gene>
<dbReference type="InterPro" id="IPR003029">
    <property type="entry name" value="S1_domain"/>
</dbReference>
<dbReference type="SUPFAM" id="SSF110993">
    <property type="entry name" value="eIF-2-alpha, C-terminal domain"/>
    <property type="match status" value="1"/>
</dbReference>
<keyword evidence="3" id="KW-0648">Protein biosynthesis</keyword>
<dbReference type="GO" id="GO:0033290">
    <property type="term" value="C:eukaryotic 48S preinitiation complex"/>
    <property type="evidence" value="ECO:0007669"/>
    <property type="project" value="TreeGrafter"/>
</dbReference>
<evidence type="ECO:0000256" key="1">
    <source>
        <dbReference type="ARBA" id="ARBA00007223"/>
    </source>
</evidence>
<dbReference type="GO" id="GO:0003743">
    <property type="term" value="F:translation initiation factor activity"/>
    <property type="evidence" value="ECO:0007669"/>
    <property type="project" value="UniProtKB-KW"/>
</dbReference>
<evidence type="ECO:0000259" key="4">
    <source>
        <dbReference type="PROSITE" id="PS50126"/>
    </source>
</evidence>
<dbReference type="Gene3D" id="3.30.70.1130">
    <property type="entry name" value="EIF_2_alpha"/>
    <property type="match status" value="1"/>
</dbReference>
<accession>A0A7S3AJY7</accession>
<feature type="domain" description="S1 motif" evidence="4">
    <location>
        <begin position="15"/>
        <end position="90"/>
    </location>
</feature>
<dbReference type="Pfam" id="PF00575">
    <property type="entry name" value="S1"/>
    <property type="match status" value="1"/>
</dbReference>
<dbReference type="SUPFAM" id="SSF50249">
    <property type="entry name" value="Nucleic acid-binding proteins"/>
    <property type="match status" value="1"/>
</dbReference>
<dbReference type="InterPro" id="IPR011488">
    <property type="entry name" value="TIF_2_asu"/>
</dbReference>
<dbReference type="Gene3D" id="2.40.50.140">
    <property type="entry name" value="Nucleic acid-binding proteins"/>
    <property type="match status" value="1"/>
</dbReference>
<sequence>MAGVRMYPEALPRVDDLVVAHVTRIDEGEGIYVTLPEYGGVEAMILASEATRTRKGKRTALSKLTRVGKQEVCSVLRIDAARGYVDLSKTRVSSEEVAEVEGRYQRSKAVHSIVCHAAAALGLEPALVYSLTAWRLSEQLECHAFDAFCAAAAEPGRIFDEQRTPGLSPPLRSTLLRLIRKRLGPSAASKVRAHIEVRCLGRGGVTAIRAALSKGLEVAGDASAVELKLVAPPLHVLTCSSGTAGAGIALLNRVIAAAKAEMKKHPGGELAVKDAPAAMDEKDADKGRASLLAQLEANEAATASMAVGGSEEAGSLGDTVVINSGSGGAT</sequence>
<dbReference type="InterPro" id="IPR044126">
    <property type="entry name" value="S1_IF2_alpha"/>
</dbReference>
<dbReference type="GO" id="GO:0043022">
    <property type="term" value="F:ribosome binding"/>
    <property type="evidence" value="ECO:0007669"/>
    <property type="project" value="TreeGrafter"/>
</dbReference>
<name>A0A7S3AJY7_9EUKA</name>
<evidence type="ECO:0000256" key="3">
    <source>
        <dbReference type="ARBA" id="ARBA00022917"/>
    </source>
</evidence>
<dbReference type="GO" id="GO:0003723">
    <property type="term" value="F:RNA binding"/>
    <property type="evidence" value="ECO:0007669"/>
    <property type="project" value="InterPro"/>
</dbReference>
<evidence type="ECO:0000313" key="5">
    <source>
        <dbReference type="EMBL" id="CAE0107172.1"/>
    </source>
</evidence>
<dbReference type="CDD" id="cd04452">
    <property type="entry name" value="S1_IF2_alpha"/>
    <property type="match status" value="1"/>
</dbReference>
<dbReference type="GO" id="GO:0005850">
    <property type="term" value="C:eukaryotic translation initiation factor 2 complex"/>
    <property type="evidence" value="ECO:0007669"/>
    <property type="project" value="TreeGrafter"/>
</dbReference>
<organism evidence="5">
    <name type="scientific">Haptolina ericina</name>
    <dbReference type="NCBI Taxonomy" id="156174"/>
    <lineage>
        <taxon>Eukaryota</taxon>
        <taxon>Haptista</taxon>
        <taxon>Haptophyta</taxon>
        <taxon>Prymnesiophyceae</taxon>
        <taxon>Prymnesiales</taxon>
        <taxon>Prymnesiaceae</taxon>
        <taxon>Haptolina</taxon>
    </lineage>
</organism>
<comment type="similarity">
    <text evidence="1">Belongs to the eIF-2-alpha family.</text>
</comment>
<dbReference type="InterPro" id="IPR024055">
    <property type="entry name" value="TIF2_asu_C"/>
</dbReference>
<dbReference type="SUPFAM" id="SSF116742">
    <property type="entry name" value="eIF2alpha middle domain-like"/>
    <property type="match status" value="1"/>
</dbReference>
<dbReference type="EMBL" id="HBHX01014028">
    <property type="protein sequence ID" value="CAE0107172.1"/>
    <property type="molecule type" value="Transcribed_RNA"/>
</dbReference>
<evidence type="ECO:0000256" key="2">
    <source>
        <dbReference type="ARBA" id="ARBA00022540"/>
    </source>
</evidence>
<dbReference type="InterPro" id="IPR024054">
    <property type="entry name" value="TIF2_asu_middle_sf"/>
</dbReference>
<dbReference type="InterPro" id="IPR012340">
    <property type="entry name" value="NA-bd_OB-fold"/>
</dbReference>
<dbReference type="PANTHER" id="PTHR10602:SF0">
    <property type="entry name" value="EUKARYOTIC TRANSLATION INITIATION FACTOR 2 SUBUNIT 1"/>
    <property type="match status" value="1"/>
</dbReference>
<proteinExistence type="inferred from homology"/>